<keyword evidence="2" id="KW-0812">Transmembrane</keyword>
<organism evidence="3 4">
    <name type="scientific">Massilia mucilaginosa</name>
    <dbReference type="NCBI Taxonomy" id="2609282"/>
    <lineage>
        <taxon>Bacteria</taxon>
        <taxon>Pseudomonadati</taxon>
        <taxon>Pseudomonadota</taxon>
        <taxon>Betaproteobacteria</taxon>
        <taxon>Burkholderiales</taxon>
        <taxon>Oxalobacteraceae</taxon>
        <taxon>Telluria group</taxon>
        <taxon>Massilia</taxon>
    </lineage>
</organism>
<dbReference type="EMBL" id="WHJH01000012">
    <property type="protein sequence ID" value="NHZ89921.1"/>
    <property type="molecule type" value="Genomic_DNA"/>
</dbReference>
<feature type="transmembrane region" description="Helical" evidence="2">
    <location>
        <begin position="170"/>
        <end position="192"/>
    </location>
</feature>
<proteinExistence type="predicted"/>
<evidence type="ECO:0000256" key="2">
    <source>
        <dbReference type="SAM" id="Phobius"/>
    </source>
</evidence>
<accession>A0ABX0NT22</accession>
<reference evidence="3 4" key="1">
    <citation type="submission" date="2019-10" db="EMBL/GenBank/DDBJ databases">
        <title>Taxonomy of Antarctic Massilia spp.: description of Massilia rubra sp. nov., Massilia aquatica sp. nov., Massilia mucilaginosa sp. nov., Massilia frigida sp. nov. isolated from streams, lakes and regoliths.</title>
        <authorList>
            <person name="Holochova P."/>
            <person name="Sedlacek I."/>
            <person name="Kralova S."/>
            <person name="Maslanova I."/>
            <person name="Busse H.-J."/>
            <person name="Stankova E."/>
            <person name="Vrbovska V."/>
            <person name="Kovarovic V."/>
            <person name="Bartak M."/>
            <person name="Svec P."/>
            <person name="Pantucek R."/>
        </authorList>
    </citation>
    <scope>NUCLEOTIDE SEQUENCE [LARGE SCALE GENOMIC DNA]</scope>
    <source>
        <strain evidence="3 4">CCM 8733</strain>
    </source>
</reference>
<protein>
    <submittedName>
        <fullName evidence="3">DUF3325 family protein</fullName>
    </submittedName>
</protein>
<sequence length="218" mass="22786">MDRHPGPCAGAGVAATLAWRSRYRVARTGLDQRTACAAGRRAQRRAHRRPSAAHRQPRKHGRGRDRSGSAGQRGAGCADRAAPAFARHGKGGRWAIVEGSGAMNAPLMAAGSACAAWAGMAVLCFQSSSQRRRLGLREQSGREQWRFILAGTALLAISLVAAVSADGSQFGVLLWLCQTGMLGMALICSLPFARNAVMASARLAALLAPLSLAAASAM</sequence>
<evidence type="ECO:0000313" key="4">
    <source>
        <dbReference type="Proteomes" id="UP000609726"/>
    </source>
</evidence>
<comment type="caution">
    <text evidence="3">The sequence shown here is derived from an EMBL/GenBank/DDBJ whole genome shotgun (WGS) entry which is preliminary data.</text>
</comment>
<evidence type="ECO:0000313" key="3">
    <source>
        <dbReference type="EMBL" id="NHZ89921.1"/>
    </source>
</evidence>
<feature type="region of interest" description="Disordered" evidence="1">
    <location>
        <begin position="34"/>
        <end position="80"/>
    </location>
</feature>
<name>A0ABX0NT22_9BURK</name>
<feature type="compositionally biased region" description="Basic residues" evidence="1">
    <location>
        <begin position="41"/>
        <end position="63"/>
    </location>
</feature>
<feature type="transmembrane region" description="Helical" evidence="2">
    <location>
        <begin position="107"/>
        <end position="125"/>
    </location>
</feature>
<evidence type="ECO:0000256" key="1">
    <source>
        <dbReference type="SAM" id="MobiDB-lite"/>
    </source>
</evidence>
<keyword evidence="2" id="KW-0472">Membrane</keyword>
<keyword evidence="2" id="KW-1133">Transmembrane helix</keyword>
<gene>
    <name evidence="3" type="ORF">F2P45_12985</name>
</gene>
<dbReference type="InterPro" id="IPR021762">
    <property type="entry name" value="DUF3325"/>
</dbReference>
<keyword evidence="4" id="KW-1185">Reference proteome</keyword>
<dbReference type="Proteomes" id="UP000609726">
    <property type="component" value="Unassembled WGS sequence"/>
</dbReference>
<dbReference type="Pfam" id="PF11804">
    <property type="entry name" value="DUF3325"/>
    <property type="match status" value="1"/>
</dbReference>
<feature type="transmembrane region" description="Helical" evidence="2">
    <location>
        <begin position="145"/>
        <end position="164"/>
    </location>
</feature>